<sequence>MDHIITQLDPKVHVTLADDAKDYLFSLTNGHPGGIESLVDFLLFKRRSDIKHGEKIITKDKVLECMKIENKVWKFIKEGSSVWRLLPSKPHLTDKARDVLAKVLETGSIEFKPEKENPDLVNSGLVLCYKKGWLHKIAREDGTEFCVLPSRLHEKWVEHIIGQADNPLPSNLYSLQILVITVLREFSSSILRALSAGKILSSSASYRAVEAQYQDKFYRAFNQVTGGGVSISSEWSRTRDGRVDFWINKKKWAIELLRDHNRIDEHIARFYKDGKYYNWIKDKMISDWIVVNCATSMPGKASPESRLIHAIFDPKYEGVHLLNNHLKVLGYYVLTN</sequence>
<protein>
    <submittedName>
        <fullName evidence="1">Uncharacterized protein</fullName>
    </submittedName>
</protein>
<dbReference type="Proteomes" id="UP001610334">
    <property type="component" value="Unassembled WGS sequence"/>
</dbReference>
<evidence type="ECO:0000313" key="2">
    <source>
        <dbReference type="Proteomes" id="UP001610334"/>
    </source>
</evidence>
<evidence type="ECO:0000313" key="1">
    <source>
        <dbReference type="EMBL" id="KAL2814813.1"/>
    </source>
</evidence>
<organism evidence="1 2">
    <name type="scientific">Aspergillus granulosus</name>
    <dbReference type="NCBI Taxonomy" id="176169"/>
    <lineage>
        <taxon>Eukaryota</taxon>
        <taxon>Fungi</taxon>
        <taxon>Dikarya</taxon>
        <taxon>Ascomycota</taxon>
        <taxon>Pezizomycotina</taxon>
        <taxon>Eurotiomycetes</taxon>
        <taxon>Eurotiomycetidae</taxon>
        <taxon>Eurotiales</taxon>
        <taxon>Aspergillaceae</taxon>
        <taxon>Aspergillus</taxon>
        <taxon>Aspergillus subgen. Nidulantes</taxon>
    </lineage>
</organism>
<keyword evidence="2" id="KW-1185">Reference proteome</keyword>
<name>A0ABR4HJB1_9EURO</name>
<gene>
    <name evidence="1" type="ORF">BJX63DRAFT_431203</name>
</gene>
<reference evidence="1 2" key="1">
    <citation type="submission" date="2024-07" db="EMBL/GenBank/DDBJ databases">
        <title>Section-level genome sequencing and comparative genomics of Aspergillus sections Usti and Cavernicolus.</title>
        <authorList>
            <consortium name="Lawrence Berkeley National Laboratory"/>
            <person name="Nybo J.L."/>
            <person name="Vesth T.C."/>
            <person name="Theobald S."/>
            <person name="Frisvad J.C."/>
            <person name="Larsen T.O."/>
            <person name="Kjaerboelling I."/>
            <person name="Rothschild-Mancinelli K."/>
            <person name="Lyhne E.K."/>
            <person name="Kogle M.E."/>
            <person name="Barry K."/>
            <person name="Clum A."/>
            <person name="Na H."/>
            <person name="Ledsgaard L."/>
            <person name="Lin J."/>
            <person name="Lipzen A."/>
            <person name="Kuo A."/>
            <person name="Riley R."/>
            <person name="Mondo S."/>
            <person name="Labutti K."/>
            <person name="Haridas S."/>
            <person name="Pangalinan J."/>
            <person name="Salamov A.A."/>
            <person name="Simmons B.A."/>
            <person name="Magnuson J.K."/>
            <person name="Chen J."/>
            <person name="Drula E."/>
            <person name="Henrissat B."/>
            <person name="Wiebenga A."/>
            <person name="Lubbers R.J."/>
            <person name="Gomes A.C."/>
            <person name="Makela M.R."/>
            <person name="Stajich J."/>
            <person name="Grigoriev I.V."/>
            <person name="Mortensen U.H."/>
            <person name="De Vries R.P."/>
            <person name="Baker S.E."/>
            <person name="Andersen M.R."/>
        </authorList>
    </citation>
    <scope>NUCLEOTIDE SEQUENCE [LARGE SCALE GENOMIC DNA]</scope>
    <source>
        <strain evidence="1 2">CBS 588.65</strain>
    </source>
</reference>
<proteinExistence type="predicted"/>
<dbReference type="EMBL" id="JBFXLT010000031">
    <property type="protein sequence ID" value="KAL2814813.1"/>
    <property type="molecule type" value="Genomic_DNA"/>
</dbReference>
<accession>A0ABR4HJB1</accession>
<comment type="caution">
    <text evidence="1">The sequence shown here is derived from an EMBL/GenBank/DDBJ whole genome shotgun (WGS) entry which is preliminary data.</text>
</comment>